<proteinExistence type="predicted"/>
<dbReference type="PANTHER" id="PTHR30573:SF0">
    <property type="entry name" value="QUINOLINATE SYNTHASE, CHLOROPLASTIC"/>
    <property type="match status" value="1"/>
</dbReference>
<evidence type="ECO:0000256" key="6">
    <source>
        <dbReference type="ARBA" id="ARBA00022679"/>
    </source>
</evidence>
<evidence type="ECO:0000256" key="4">
    <source>
        <dbReference type="ARBA" id="ARBA00022485"/>
    </source>
</evidence>
<comment type="cofactor">
    <cofactor evidence="1">
        <name>[4Fe-4S] cluster</name>
        <dbReference type="ChEBI" id="CHEBI:49883"/>
    </cofactor>
</comment>
<reference evidence="11 12" key="1">
    <citation type="submission" date="2018-06" db="EMBL/GenBank/DDBJ databases">
        <authorList>
            <consortium name="Pathogen Informatics"/>
            <person name="Doyle S."/>
        </authorList>
    </citation>
    <scope>NUCLEOTIDE SEQUENCE [LARGE SCALE GENOMIC DNA]</scope>
    <source>
        <strain evidence="11 12">NCTC13102</strain>
    </source>
</reference>
<dbReference type="GO" id="GO:0034628">
    <property type="term" value="P:'de novo' NAD+ biosynthetic process from L-aspartate"/>
    <property type="evidence" value="ECO:0007669"/>
    <property type="project" value="TreeGrafter"/>
</dbReference>
<accession>A0A2X3BRI0</accession>
<evidence type="ECO:0000256" key="8">
    <source>
        <dbReference type="ARBA" id="ARBA00023004"/>
    </source>
</evidence>
<dbReference type="Pfam" id="PF02445">
    <property type="entry name" value="NadA"/>
    <property type="match status" value="1"/>
</dbReference>
<keyword evidence="9" id="KW-0411">Iron-sulfur</keyword>
<gene>
    <name evidence="11" type="primary">nadA</name>
    <name evidence="11" type="ORF">NCTC13102_01202</name>
</gene>
<evidence type="ECO:0000256" key="10">
    <source>
        <dbReference type="NCBIfam" id="TIGR00550"/>
    </source>
</evidence>
<dbReference type="GO" id="GO:0005829">
    <property type="term" value="C:cytosol"/>
    <property type="evidence" value="ECO:0007669"/>
    <property type="project" value="TreeGrafter"/>
</dbReference>
<dbReference type="InterPro" id="IPR036094">
    <property type="entry name" value="NadA_sf"/>
</dbReference>
<evidence type="ECO:0000313" key="12">
    <source>
        <dbReference type="Proteomes" id="UP000250166"/>
    </source>
</evidence>
<keyword evidence="5" id="KW-0662">Pyridine nucleotide biosynthesis</keyword>
<dbReference type="Proteomes" id="UP000250166">
    <property type="component" value="Unassembled WGS sequence"/>
</dbReference>
<keyword evidence="4" id="KW-0004">4Fe-4S</keyword>
<dbReference type="AlphaFoldDB" id="A0A2X3BRI0"/>
<name>A0A2X3BRI0_9HELI</name>
<evidence type="ECO:0000256" key="3">
    <source>
        <dbReference type="ARBA" id="ARBA00012669"/>
    </source>
</evidence>
<evidence type="ECO:0000256" key="1">
    <source>
        <dbReference type="ARBA" id="ARBA00001966"/>
    </source>
</evidence>
<dbReference type="GO" id="GO:0046872">
    <property type="term" value="F:metal ion binding"/>
    <property type="evidence" value="ECO:0007669"/>
    <property type="project" value="UniProtKB-KW"/>
</dbReference>
<dbReference type="GO" id="GO:0016757">
    <property type="term" value="F:glycosyltransferase activity"/>
    <property type="evidence" value="ECO:0007669"/>
    <property type="project" value="UniProtKB-KW"/>
</dbReference>
<dbReference type="SUPFAM" id="SSF142754">
    <property type="entry name" value="NadA-like"/>
    <property type="match status" value="1"/>
</dbReference>
<dbReference type="PANTHER" id="PTHR30573">
    <property type="entry name" value="QUINOLINATE SYNTHETASE A"/>
    <property type="match status" value="1"/>
</dbReference>
<dbReference type="RefSeq" id="WP_112058672.1">
    <property type="nucleotide sequence ID" value="NZ_UAWL01000006.1"/>
</dbReference>
<dbReference type="Gene3D" id="3.40.50.10800">
    <property type="entry name" value="NadA-like"/>
    <property type="match status" value="3"/>
</dbReference>
<dbReference type="NCBIfam" id="TIGR00550">
    <property type="entry name" value="nadA"/>
    <property type="match status" value="1"/>
</dbReference>
<evidence type="ECO:0000313" key="11">
    <source>
        <dbReference type="EMBL" id="SQB98735.1"/>
    </source>
</evidence>
<organism evidence="11 12">
    <name type="scientific">Helicobacter fennelliae</name>
    <dbReference type="NCBI Taxonomy" id="215"/>
    <lineage>
        <taxon>Bacteria</taxon>
        <taxon>Pseudomonadati</taxon>
        <taxon>Campylobacterota</taxon>
        <taxon>Epsilonproteobacteria</taxon>
        <taxon>Campylobacterales</taxon>
        <taxon>Helicobacteraceae</taxon>
        <taxon>Helicobacter</taxon>
    </lineage>
</organism>
<dbReference type="InterPro" id="IPR003473">
    <property type="entry name" value="NadA"/>
</dbReference>
<keyword evidence="7" id="KW-0479">Metal-binding</keyword>
<dbReference type="EC" id="2.5.1.72" evidence="3 10"/>
<dbReference type="GO" id="GO:0008987">
    <property type="term" value="F:quinolinate synthetase A activity"/>
    <property type="evidence" value="ECO:0007669"/>
    <property type="project" value="UniProtKB-UniRule"/>
</dbReference>
<evidence type="ECO:0000256" key="2">
    <source>
        <dbReference type="ARBA" id="ARBA00005065"/>
    </source>
</evidence>
<dbReference type="UniPathway" id="UPA00253">
    <property type="reaction ID" value="UER00327"/>
</dbReference>
<evidence type="ECO:0000256" key="7">
    <source>
        <dbReference type="ARBA" id="ARBA00022723"/>
    </source>
</evidence>
<dbReference type="NCBIfam" id="NF006885">
    <property type="entry name" value="PRK09375.2-6"/>
    <property type="match status" value="1"/>
</dbReference>
<evidence type="ECO:0000256" key="9">
    <source>
        <dbReference type="ARBA" id="ARBA00023014"/>
    </source>
</evidence>
<dbReference type="EMBL" id="UAWL01000006">
    <property type="protein sequence ID" value="SQB98735.1"/>
    <property type="molecule type" value="Genomic_DNA"/>
</dbReference>
<comment type="pathway">
    <text evidence="2">Cofactor biosynthesis; NAD(+) biosynthesis; quinolinate from iminoaspartate: step 1/1.</text>
</comment>
<dbReference type="GO" id="GO:0051539">
    <property type="term" value="F:4 iron, 4 sulfur cluster binding"/>
    <property type="evidence" value="ECO:0007669"/>
    <property type="project" value="UniProtKB-KW"/>
</dbReference>
<protein>
    <recommendedName>
        <fullName evidence="3 10">Quinolinate synthase</fullName>
        <ecNumber evidence="3 10">2.5.1.72</ecNumber>
    </recommendedName>
</protein>
<sequence>MSVQDQIKQHLKNLDALLVAHYYQRDEVLELADLSGDSLELAKKASLGPHSLIVFCGVAFMGQSVKVLAPQKRVIMPKVACCSMAKMIDDEYFDRSIDTLNQAGIKKEDIFPITYINSNASVKAKVGKMGGVVCTSSNASKIFDYALQTNKKIFFLPDRCLGLNLARKNNLKSCVLGQASKEEIVDSAVICYDGFCSVHQLFTTKDIAFFRQRYKDILIITHPECDPSVVAQSDFVGSTSQIIEFVKNLDPNQAVAVGTEFNLVNRLRSGSKNTFVLSSTIPQCPTMNETTLQDVLLVLESFTQNKSDLFKSMNEIIIPSDVAKYAKIALDRMLELSK</sequence>
<keyword evidence="6 11" id="KW-0808">Transferase</keyword>
<evidence type="ECO:0000256" key="5">
    <source>
        <dbReference type="ARBA" id="ARBA00022642"/>
    </source>
</evidence>
<keyword evidence="8" id="KW-0408">Iron</keyword>
<keyword evidence="11" id="KW-0328">Glycosyltransferase</keyword>